<gene>
    <name evidence="2" type="ORF">NGAL_HAMBI1189_19940</name>
</gene>
<evidence type="ECO:0000313" key="3">
    <source>
        <dbReference type="Proteomes" id="UP000039660"/>
    </source>
</evidence>
<dbReference type="RefSeq" id="WP_245289954.1">
    <property type="nucleotide sequence ID" value="NZ_CCRK01000003.1"/>
</dbReference>
<feature type="compositionally biased region" description="Basic and acidic residues" evidence="1">
    <location>
        <begin position="82"/>
        <end position="99"/>
    </location>
</feature>
<feature type="compositionally biased region" description="Basic and acidic residues" evidence="1">
    <location>
        <begin position="66"/>
        <end position="75"/>
    </location>
</feature>
<dbReference type="EMBL" id="CCRK01000003">
    <property type="protein sequence ID" value="CDZ47549.1"/>
    <property type="molecule type" value="Genomic_DNA"/>
</dbReference>
<evidence type="ECO:0000313" key="2">
    <source>
        <dbReference type="EMBL" id="CDZ47549.1"/>
    </source>
</evidence>
<reference evidence="2 3" key="1">
    <citation type="submission" date="2014-08" db="EMBL/GenBank/DDBJ databases">
        <authorList>
            <person name="Chen Y.-H."/>
        </authorList>
    </citation>
    <scope>NUCLEOTIDE SEQUENCE [LARGE SCALE GENOMIC DNA]</scope>
</reference>
<proteinExistence type="predicted"/>
<feature type="region of interest" description="Disordered" evidence="1">
    <location>
        <begin position="53"/>
        <end position="100"/>
    </location>
</feature>
<sequence>MTSSKALAILIGMSGMYRITSKAMALMFRLVMILSLAGYSFSAVSAAMHPESSAQAESSVQVSQVDDGHAAHQGDDGVAMADVDHHGNQHDHGSPEKSKSSCCTDYCGVAAITCSGSSMSHPRVVSIREFIDDTDTAGQKPSLHRPPNI</sequence>
<protein>
    <submittedName>
        <fullName evidence="2">Uncharacterized protein</fullName>
    </submittedName>
</protein>
<dbReference type="AlphaFoldDB" id="A0A0T7GJU6"/>
<evidence type="ECO:0000256" key="1">
    <source>
        <dbReference type="SAM" id="MobiDB-lite"/>
    </source>
</evidence>
<dbReference type="Proteomes" id="UP000039660">
    <property type="component" value="Unassembled WGS sequence"/>
</dbReference>
<name>A0A0T7GJU6_NEOGA</name>
<accession>A0A0T7GJU6</accession>
<feature type="compositionally biased region" description="Low complexity" evidence="1">
    <location>
        <begin position="53"/>
        <end position="65"/>
    </location>
</feature>
<organism evidence="2 3">
    <name type="scientific">Neorhizobium galegae bv. officinalis</name>
    <dbReference type="NCBI Taxonomy" id="323656"/>
    <lineage>
        <taxon>Bacteria</taxon>
        <taxon>Pseudomonadati</taxon>
        <taxon>Pseudomonadota</taxon>
        <taxon>Alphaproteobacteria</taxon>
        <taxon>Hyphomicrobiales</taxon>
        <taxon>Rhizobiaceae</taxon>
        <taxon>Rhizobium/Agrobacterium group</taxon>
        <taxon>Neorhizobium</taxon>
    </lineage>
</organism>